<dbReference type="Gene3D" id="3.30.70.1820">
    <property type="entry name" value="L1 transposable element, RRM domain"/>
    <property type="match status" value="1"/>
</dbReference>
<evidence type="ECO:0000313" key="3">
    <source>
        <dbReference type="EMBL" id="OXA45315.1"/>
    </source>
</evidence>
<evidence type="ECO:0000256" key="2">
    <source>
        <dbReference type="SAM" id="MobiDB-lite"/>
    </source>
</evidence>
<dbReference type="PANTHER" id="PTHR37445">
    <property type="entry name" value="PROTEIN CBG24663"/>
    <property type="match status" value="1"/>
</dbReference>
<name>A0A226DIF0_FOLCA</name>
<feature type="region of interest" description="Disordered" evidence="2">
    <location>
        <begin position="1"/>
        <end position="70"/>
    </location>
</feature>
<dbReference type="PANTHER" id="PTHR37445:SF3">
    <property type="entry name" value="ZINC FINGER PHD-TYPE DOMAIN-CONTAINING PROTEIN"/>
    <property type="match status" value="1"/>
</dbReference>
<keyword evidence="4" id="KW-1185">Reference proteome</keyword>
<comment type="caution">
    <text evidence="3">The sequence shown here is derived from an EMBL/GenBank/DDBJ whole genome shotgun (WGS) entry which is preliminary data.</text>
</comment>
<protein>
    <submittedName>
        <fullName evidence="3">Uncharacterized protein</fullName>
    </submittedName>
</protein>
<keyword evidence="1" id="KW-0175">Coiled coil</keyword>
<feature type="coiled-coil region" evidence="1">
    <location>
        <begin position="117"/>
        <end position="154"/>
    </location>
</feature>
<proteinExistence type="predicted"/>
<dbReference type="EMBL" id="LNIX01000018">
    <property type="protein sequence ID" value="OXA45315.1"/>
    <property type="molecule type" value="Genomic_DNA"/>
</dbReference>
<dbReference type="AlphaFoldDB" id="A0A226DIF0"/>
<sequence length="297" mass="34108">MSNWFNSKATGKSKNCNTPKPSTPKLNDPLKNVTPKRARNRDPTETSPIYEKQTVKRLKDTSDNSNSDLEYFPAMAGKETGSPSDPLPITRADLEELFSKSESRIRKIITDELKPIKDRVTDELKKVNSTLETVQRAEKRNNIIVRGIKESENENYRDRDNIVDQLCKTMKISKLDYDYAIRVGRKRPDYTRPLLVRCLRSHEKSNLMSSRKKLKGSSIFVNHDLTHTQRQQQAALRSKKLQLEKEKPNVQCTILTGKMRVKIGENVSIIYAEDLISDGSFQPRTTRNDTHQEMTLG</sequence>
<gene>
    <name evidence="3" type="ORF">Fcan01_19917</name>
</gene>
<evidence type="ECO:0000256" key="1">
    <source>
        <dbReference type="SAM" id="Coils"/>
    </source>
</evidence>
<accession>A0A226DIF0</accession>
<evidence type="ECO:0000313" key="4">
    <source>
        <dbReference type="Proteomes" id="UP000198287"/>
    </source>
</evidence>
<feature type="compositionally biased region" description="Basic and acidic residues" evidence="2">
    <location>
        <begin position="53"/>
        <end position="62"/>
    </location>
</feature>
<organism evidence="3 4">
    <name type="scientific">Folsomia candida</name>
    <name type="common">Springtail</name>
    <dbReference type="NCBI Taxonomy" id="158441"/>
    <lineage>
        <taxon>Eukaryota</taxon>
        <taxon>Metazoa</taxon>
        <taxon>Ecdysozoa</taxon>
        <taxon>Arthropoda</taxon>
        <taxon>Hexapoda</taxon>
        <taxon>Collembola</taxon>
        <taxon>Entomobryomorpha</taxon>
        <taxon>Isotomoidea</taxon>
        <taxon>Isotomidae</taxon>
        <taxon>Proisotominae</taxon>
        <taxon>Folsomia</taxon>
    </lineage>
</organism>
<dbReference type="STRING" id="158441.A0A226DIF0"/>
<feature type="compositionally biased region" description="Polar residues" evidence="2">
    <location>
        <begin position="1"/>
        <end position="20"/>
    </location>
</feature>
<reference evidence="3 4" key="1">
    <citation type="submission" date="2015-12" db="EMBL/GenBank/DDBJ databases">
        <title>The genome of Folsomia candida.</title>
        <authorList>
            <person name="Faddeeva A."/>
            <person name="Derks M.F."/>
            <person name="Anvar Y."/>
            <person name="Smit S."/>
            <person name="Van Straalen N."/>
            <person name="Roelofs D."/>
        </authorList>
    </citation>
    <scope>NUCLEOTIDE SEQUENCE [LARGE SCALE GENOMIC DNA]</scope>
    <source>
        <strain evidence="3 4">VU population</strain>
        <tissue evidence="3">Whole body</tissue>
    </source>
</reference>
<dbReference type="Proteomes" id="UP000198287">
    <property type="component" value="Unassembled WGS sequence"/>
</dbReference>